<gene>
    <name evidence="2" type="ORF">CCMA1212_005248</name>
</gene>
<dbReference type="GeneID" id="300576966"/>
<proteinExistence type="predicted"/>
<feature type="compositionally biased region" description="Basic residues" evidence="1">
    <location>
        <begin position="607"/>
        <end position="619"/>
    </location>
</feature>
<feature type="region of interest" description="Disordered" evidence="1">
    <location>
        <begin position="559"/>
        <end position="619"/>
    </location>
</feature>
<feature type="compositionally biased region" description="Low complexity" evidence="1">
    <location>
        <begin position="566"/>
        <end position="576"/>
    </location>
</feature>
<feature type="compositionally biased region" description="Low complexity" evidence="1">
    <location>
        <begin position="587"/>
        <end position="597"/>
    </location>
</feature>
<protein>
    <submittedName>
        <fullName evidence="2">Uncharacterized protein</fullName>
    </submittedName>
</protein>
<evidence type="ECO:0000313" key="3">
    <source>
        <dbReference type="Proteomes" id="UP001642720"/>
    </source>
</evidence>
<evidence type="ECO:0000256" key="1">
    <source>
        <dbReference type="SAM" id="MobiDB-lite"/>
    </source>
</evidence>
<comment type="caution">
    <text evidence="2">The sequence shown here is derived from an EMBL/GenBank/DDBJ whole genome shotgun (WGS) entry which is preliminary data.</text>
</comment>
<dbReference type="EMBL" id="PPTA01000006">
    <property type="protein sequence ID" value="TFB02544.1"/>
    <property type="molecule type" value="Genomic_DNA"/>
</dbReference>
<name>A0ABY2H2S1_9HYPO</name>
<feature type="region of interest" description="Disordered" evidence="1">
    <location>
        <begin position="1"/>
        <end position="76"/>
    </location>
</feature>
<keyword evidence="3" id="KW-1185">Reference proteome</keyword>
<reference evidence="2 3" key="1">
    <citation type="submission" date="2018-01" db="EMBL/GenBank/DDBJ databases">
        <title>Genome characterization of the sugarcane-associated fungus Trichoderma ghanense CCMA-1212 and their application in lignocelulose bioconversion.</title>
        <authorList>
            <person name="Steindorff A.S."/>
            <person name="Mendes T.D."/>
            <person name="Vilela E.S.D."/>
            <person name="Rodrigues D.S."/>
            <person name="Formighieri E.F."/>
            <person name="Melo I.S."/>
            <person name="Favaro L.C.L."/>
        </authorList>
    </citation>
    <scope>NUCLEOTIDE SEQUENCE [LARGE SCALE GENOMIC DNA]</scope>
    <source>
        <strain evidence="2 3">CCMA-1212</strain>
    </source>
</reference>
<organism evidence="2 3">
    <name type="scientific">Trichoderma ghanense</name>
    <dbReference type="NCBI Taxonomy" id="65468"/>
    <lineage>
        <taxon>Eukaryota</taxon>
        <taxon>Fungi</taxon>
        <taxon>Dikarya</taxon>
        <taxon>Ascomycota</taxon>
        <taxon>Pezizomycotina</taxon>
        <taxon>Sordariomycetes</taxon>
        <taxon>Hypocreomycetidae</taxon>
        <taxon>Hypocreales</taxon>
        <taxon>Hypocreaceae</taxon>
        <taxon>Trichoderma</taxon>
    </lineage>
</organism>
<feature type="compositionally biased region" description="Pro residues" evidence="1">
    <location>
        <begin position="19"/>
        <end position="29"/>
    </location>
</feature>
<accession>A0ABY2H2S1</accession>
<sequence length="619" mass="69320">MDQTSWLDLSLSPDGEVIPIPPSPPPSTNSPPKLTRSKSLLERATSRTSQHCPSPNPSRTDVHQQQHLSGRPGLPPWDRTVDVVYHRYKHGESKPDKTLAVKALTRKFFALHNRKTSKGSGSDDDDRLPEHLRRRILDSLVSSYETLGEKPISLNAFTWDQDCWEASDFTPLHEVLTTFRPYMSVSFEFYSTIFIAILSEYSFHVTFSPFIAPRLNPLATTWLNKYSLFMRSLVIEIDLSRLGLGPAPPTARLLPCTTNLQRLLHNFSLSQLGRAPEAPLETLILACRRFHGQREDMPDPNPPPTAPSNETKYSARAVFEEAELQSQSFVAEISGRLSSCDISGMIARALSPAPDESFEHSEISFEESYIDQDAESEQADSYIYSDDDNEDADLVNISFISDNSCASYPSSSSSDSDSSSDQDTPLALPHSIPEEDEQPPSYCPDKHLSICNHLIRLRNNVNSLRMAGFSEAYTNAFIATLFPESKILPLRFHSYRVAPSTFWPRLRNQKSMIDSGRGVPMLDDHEVIPEPCIFPEGPFQLPAPVVYMCPSIKSLPAHRPRNNTASSGSSWPSQASLESAEEATNTSKSSRSSYEKSVVQKLLERYKKSRRRPRPTSAP</sequence>
<evidence type="ECO:0000313" key="2">
    <source>
        <dbReference type="EMBL" id="TFB02544.1"/>
    </source>
</evidence>
<feature type="compositionally biased region" description="Low complexity" evidence="1">
    <location>
        <begin position="408"/>
        <end position="423"/>
    </location>
</feature>
<dbReference type="RefSeq" id="XP_073558745.1">
    <property type="nucleotide sequence ID" value="XM_073702516.1"/>
</dbReference>
<dbReference type="Proteomes" id="UP001642720">
    <property type="component" value="Unassembled WGS sequence"/>
</dbReference>
<feature type="compositionally biased region" description="Polar residues" evidence="1">
    <location>
        <begin position="46"/>
        <end position="68"/>
    </location>
</feature>
<feature type="region of interest" description="Disordered" evidence="1">
    <location>
        <begin position="408"/>
        <end position="443"/>
    </location>
</feature>